<dbReference type="EMBL" id="CAXAMN010025650">
    <property type="protein sequence ID" value="CAK9096713.1"/>
    <property type="molecule type" value="Genomic_DNA"/>
</dbReference>
<dbReference type="InterPro" id="IPR011993">
    <property type="entry name" value="PH-like_dom_sf"/>
</dbReference>
<comment type="caution">
    <text evidence="1">The sequence shown here is derived from an EMBL/GenBank/DDBJ whole genome shotgun (WGS) entry which is preliminary data.</text>
</comment>
<proteinExistence type="predicted"/>
<accession>A0ABP0RAB5</accession>
<dbReference type="Proteomes" id="UP001642484">
    <property type="component" value="Unassembled WGS sequence"/>
</dbReference>
<protein>
    <recommendedName>
        <fullName evidence="3">PH domain-containing protein</fullName>
    </recommendedName>
</protein>
<evidence type="ECO:0000313" key="1">
    <source>
        <dbReference type="EMBL" id="CAK9096713.1"/>
    </source>
</evidence>
<evidence type="ECO:0000313" key="2">
    <source>
        <dbReference type="Proteomes" id="UP001642484"/>
    </source>
</evidence>
<name>A0ABP0RAB5_9DINO</name>
<dbReference type="Gene3D" id="2.30.29.30">
    <property type="entry name" value="Pleckstrin-homology domain (PH domain)/Phosphotyrosine-binding domain (PTB)"/>
    <property type="match status" value="1"/>
</dbReference>
<evidence type="ECO:0008006" key="3">
    <source>
        <dbReference type="Google" id="ProtNLM"/>
    </source>
</evidence>
<keyword evidence="2" id="KW-1185">Reference proteome</keyword>
<organism evidence="1 2">
    <name type="scientific">Durusdinium trenchii</name>
    <dbReference type="NCBI Taxonomy" id="1381693"/>
    <lineage>
        <taxon>Eukaryota</taxon>
        <taxon>Sar</taxon>
        <taxon>Alveolata</taxon>
        <taxon>Dinophyceae</taxon>
        <taxon>Suessiales</taxon>
        <taxon>Symbiodiniaceae</taxon>
        <taxon>Durusdinium</taxon>
    </lineage>
</organism>
<sequence length="349" mass="39174">MGGVPVLGRQLAGVMELIVAEVRKSEEISVPSMNRYVIYEGFLLPLTTDLTQLGQSLMSEPTDYEPNLAERNPIPSLLGRFDESSAHIGHTGLKMEARQLLEVKLRDLWHWVEVKNEAFGNEVCDTVQEGREVELSRSKSVVGVMGLLKEVVVTKQLCREEGRTVLHRKKGGEPECLPWKSLGTTVTRTLEWAFTDLPPSCRGFLRKASPNGFRSMLRMMRWDQQPRICVVQDGHFLWFDEEGASSNGQAKGCINFLIHKASIEKDGRNPSGFIISPAQPEGWQNPSSFTGNSFRSFTFDASDSEINCDAWISAIAENIHFANLAAEQLGPELFRQVRVYKPTFVELET</sequence>
<gene>
    <name evidence="1" type="ORF">CCMP2556_LOCUS45970</name>
</gene>
<dbReference type="SUPFAM" id="SSF50729">
    <property type="entry name" value="PH domain-like"/>
    <property type="match status" value="1"/>
</dbReference>
<reference evidence="1 2" key="1">
    <citation type="submission" date="2024-02" db="EMBL/GenBank/DDBJ databases">
        <authorList>
            <person name="Chen Y."/>
            <person name="Shah S."/>
            <person name="Dougan E. K."/>
            <person name="Thang M."/>
            <person name="Chan C."/>
        </authorList>
    </citation>
    <scope>NUCLEOTIDE SEQUENCE [LARGE SCALE GENOMIC DNA]</scope>
</reference>